<keyword evidence="2" id="KW-1185">Reference proteome</keyword>
<reference evidence="1 2" key="1">
    <citation type="journal article" date="2015" name="Stand. Genomic Sci.">
        <title>Genomic Encyclopedia of Bacterial and Archaeal Type Strains, Phase III: the genomes of soil and plant-associated and newly described type strains.</title>
        <authorList>
            <person name="Whitman W.B."/>
            <person name="Woyke T."/>
            <person name="Klenk H.P."/>
            <person name="Zhou Y."/>
            <person name="Lilburn T.G."/>
            <person name="Beck B.J."/>
            <person name="De Vos P."/>
            <person name="Vandamme P."/>
            <person name="Eisen J.A."/>
            <person name="Garrity G."/>
            <person name="Hugenholtz P."/>
            <person name="Kyrpides N.C."/>
        </authorList>
    </citation>
    <scope>NUCLEOTIDE SEQUENCE [LARGE SCALE GENOMIC DNA]</scope>
    <source>
        <strain evidence="1 2">CGMCC 1.10116</strain>
    </source>
</reference>
<comment type="caution">
    <text evidence="1">The sequence shown here is derived from an EMBL/GenBank/DDBJ whole genome shotgun (WGS) entry which is preliminary data.</text>
</comment>
<dbReference type="InterPro" id="IPR038292">
    <property type="entry name" value="YmfJ/YflH_sf"/>
</dbReference>
<dbReference type="Proteomes" id="UP000315711">
    <property type="component" value="Unassembled WGS sequence"/>
</dbReference>
<organism evidence="1 2">
    <name type="scientific">Halalkalibacter nanhaiisediminis</name>
    <dbReference type="NCBI Taxonomy" id="688079"/>
    <lineage>
        <taxon>Bacteria</taxon>
        <taxon>Bacillati</taxon>
        <taxon>Bacillota</taxon>
        <taxon>Bacilli</taxon>
        <taxon>Bacillales</taxon>
        <taxon>Bacillaceae</taxon>
        <taxon>Halalkalibacter</taxon>
    </lineage>
</organism>
<gene>
    <name evidence="1" type="ORF">IQ10_03021</name>
</gene>
<dbReference type="AlphaFoldDB" id="A0A562QCN1"/>
<dbReference type="RefSeq" id="WP_144451261.1">
    <property type="nucleotide sequence ID" value="NZ_VLKZ01000009.1"/>
</dbReference>
<dbReference type="Pfam" id="PF11588">
    <property type="entry name" value="DUF3243"/>
    <property type="match status" value="1"/>
</dbReference>
<protein>
    <submittedName>
        <fullName evidence="1">Uncharacterized protein DUF3243</fullName>
    </submittedName>
</protein>
<evidence type="ECO:0000313" key="1">
    <source>
        <dbReference type="EMBL" id="TWI54469.1"/>
    </source>
</evidence>
<dbReference type="OrthoDB" id="2418090at2"/>
<sequence>MSESKVENKVEQELQGINSEEKEDILQNFDRFKDYLGDQVSKGEKLGLGEEALAKGAEKVADYLAKNEEPRNREEKLLQELWKVGDKDQRHQLAHLLVRLAQSTN</sequence>
<dbReference type="EMBL" id="VLKZ01000009">
    <property type="protein sequence ID" value="TWI54469.1"/>
    <property type="molecule type" value="Genomic_DNA"/>
</dbReference>
<name>A0A562QCN1_9BACI</name>
<evidence type="ECO:0000313" key="2">
    <source>
        <dbReference type="Proteomes" id="UP000315711"/>
    </source>
</evidence>
<proteinExistence type="predicted"/>
<dbReference type="InterPro" id="IPR021637">
    <property type="entry name" value="DUF3243"/>
</dbReference>
<dbReference type="Gene3D" id="1.10.760.20">
    <property type="entry name" value="Protein of unknown function DUF3243"/>
    <property type="match status" value="1"/>
</dbReference>
<accession>A0A562QCN1</accession>